<dbReference type="Gene3D" id="3.40.190.10">
    <property type="entry name" value="Periplasmic binding protein-like II"/>
    <property type="match status" value="1"/>
</dbReference>
<dbReference type="EMBL" id="SMRT01000011">
    <property type="protein sequence ID" value="TDF95201.1"/>
    <property type="molecule type" value="Genomic_DNA"/>
</dbReference>
<reference evidence="2 3" key="1">
    <citation type="submission" date="2019-03" db="EMBL/GenBank/DDBJ databases">
        <title>This is whole genome sequence of Paenibacillus sp MS74 strain.</title>
        <authorList>
            <person name="Trinh H.N."/>
        </authorList>
    </citation>
    <scope>NUCLEOTIDE SEQUENCE [LARGE SCALE GENOMIC DNA]</scope>
    <source>
        <strain evidence="2 3">MS74</strain>
    </source>
</reference>
<evidence type="ECO:0000313" key="3">
    <source>
        <dbReference type="Proteomes" id="UP000295636"/>
    </source>
</evidence>
<dbReference type="PANTHER" id="PTHR43649">
    <property type="entry name" value="ARABINOSE-BINDING PROTEIN-RELATED"/>
    <property type="match status" value="1"/>
</dbReference>
<organism evidence="2 3">
    <name type="scientific">Paenibacillus piri</name>
    <dbReference type="NCBI Taxonomy" id="2547395"/>
    <lineage>
        <taxon>Bacteria</taxon>
        <taxon>Bacillati</taxon>
        <taxon>Bacillota</taxon>
        <taxon>Bacilli</taxon>
        <taxon>Bacillales</taxon>
        <taxon>Paenibacillaceae</taxon>
        <taxon>Paenibacillus</taxon>
    </lineage>
</organism>
<evidence type="ECO:0000313" key="2">
    <source>
        <dbReference type="EMBL" id="TDF95201.1"/>
    </source>
</evidence>
<accession>A0A4R5KIA6</accession>
<evidence type="ECO:0000256" key="1">
    <source>
        <dbReference type="SAM" id="SignalP"/>
    </source>
</evidence>
<dbReference type="PANTHER" id="PTHR43649:SF12">
    <property type="entry name" value="DIACETYLCHITOBIOSE BINDING PROTEIN DASA"/>
    <property type="match status" value="1"/>
</dbReference>
<dbReference type="Pfam" id="PF01547">
    <property type="entry name" value="SBP_bac_1"/>
    <property type="match status" value="1"/>
</dbReference>
<dbReference type="Proteomes" id="UP000295636">
    <property type="component" value="Unassembled WGS sequence"/>
</dbReference>
<dbReference type="InterPro" id="IPR050490">
    <property type="entry name" value="Bact_solute-bd_prot1"/>
</dbReference>
<comment type="caution">
    <text evidence="2">The sequence shown here is derived from an EMBL/GenBank/DDBJ whole genome shotgun (WGS) entry which is preliminary data.</text>
</comment>
<dbReference type="InterPro" id="IPR006059">
    <property type="entry name" value="SBP"/>
</dbReference>
<dbReference type="SUPFAM" id="SSF53850">
    <property type="entry name" value="Periplasmic binding protein-like II"/>
    <property type="match status" value="1"/>
</dbReference>
<proteinExistence type="predicted"/>
<gene>
    <name evidence="2" type="ORF">E1757_22030</name>
</gene>
<sequence length="462" mass="52927">MIMNLKPVILLAANVLILFFFETACSSDEKLTSKHETTTARDKVKIDVWHWTAEPGMKPAFEAFNKSHPAIEAIFHQLPSTSNIPSKINSFLISGESIDVTAQFSPDDLRERVKNNLYLPLDDYLIENHIDYEKTFGKALTDLTKINGHYYSIPYGVNKFAVFYNKQLFDEAHIPYPKADWTWQDFMETAKLLTKGEGPDKVYGSVIYPLDTSIGWSTLAIQTLGLNGMYKNEHETNFDHPSYKQSLQFFIDMQNRDRSIMPLTEFPAQKLDIGTNRTRLFFKGKFAMFIEPIYNVWRSRLPEYKHDFQMGVVQMPRIDANAPTVSPITFSDMSIPSNSKHPKEAFEFIQFYCLDRPDETVAPKGMMPAAALSDPQIIESVDQLIYSAPGVDEREAKQVFEDPNTRYVTPETTITIAKREILQVVSEDVTKAFLGEWSVDEALKDMKQRSDAWMASKNEQQN</sequence>
<keyword evidence="1" id="KW-0732">Signal</keyword>
<feature type="signal peptide" evidence="1">
    <location>
        <begin position="1"/>
        <end position="26"/>
    </location>
</feature>
<dbReference type="OrthoDB" id="9782846at2"/>
<protein>
    <submittedName>
        <fullName evidence="2">Extracellular solute-binding protein</fullName>
    </submittedName>
</protein>
<feature type="chain" id="PRO_5020899401" evidence="1">
    <location>
        <begin position="27"/>
        <end position="462"/>
    </location>
</feature>
<name>A0A4R5KIA6_9BACL</name>
<keyword evidence="3" id="KW-1185">Reference proteome</keyword>
<dbReference type="AlphaFoldDB" id="A0A4R5KIA6"/>